<keyword evidence="4" id="KW-1185">Reference proteome</keyword>
<feature type="chain" id="PRO_5012250401" evidence="1">
    <location>
        <begin position="19"/>
        <end position="362"/>
    </location>
</feature>
<dbReference type="RefSeq" id="WP_072426884.1">
    <property type="nucleotide sequence ID" value="NZ_FPKR01000001.1"/>
</dbReference>
<feature type="signal peptide" evidence="1">
    <location>
        <begin position="1"/>
        <end position="18"/>
    </location>
</feature>
<dbReference type="Proteomes" id="UP000186513">
    <property type="component" value="Unassembled WGS sequence"/>
</dbReference>
<dbReference type="SUPFAM" id="SSF56300">
    <property type="entry name" value="Metallo-dependent phosphatases"/>
    <property type="match status" value="1"/>
</dbReference>
<evidence type="ECO:0000313" key="4">
    <source>
        <dbReference type="Proteomes" id="UP000186513"/>
    </source>
</evidence>
<evidence type="ECO:0000256" key="1">
    <source>
        <dbReference type="SAM" id="SignalP"/>
    </source>
</evidence>
<dbReference type="InterPro" id="IPR029052">
    <property type="entry name" value="Metallo-depent_PP-like"/>
</dbReference>
<dbReference type="InterPro" id="IPR004843">
    <property type="entry name" value="Calcineurin-like_PHP"/>
</dbReference>
<keyword evidence="1" id="KW-0732">Signal</keyword>
<organism evidence="3 4">
    <name type="scientific">Chitinimonas taiwanensis DSM 18899</name>
    <dbReference type="NCBI Taxonomy" id="1121279"/>
    <lineage>
        <taxon>Bacteria</taxon>
        <taxon>Pseudomonadati</taxon>
        <taxon>Pseudomonadota</taxon>
        <taxon>Betaproteobacteria</taxon>
        <taxon>Neisseriales</taxon>
        <taxon>Chitinibacteraceae</taxon>
        <taxon>Chitinimonas</taxon>
    </lineage>
</organism>
<dbReference type="PANTHER" id="PTHR46546">
    <property type="entry name" value="SHEWANELLA-LIKE PROTEIN PHOSPHATASE 1"/>
    <property type="match status" value="1"/>
</dbReference>
<gene>
    <name evidence="3" type="ORF">SAMN02745887_00356</name>
</gene>
<evidence type="ECO:0000313" key="3">
    <source>
        <dbReference type="EMBL" id="SFZ70945.1"/>
    </source>
</evidence>
<reference evidence="3 4" key="1">
    <citation type="submission" date="2016-11" db="EMBL/GenBank/DDBJ databases">
        <authorList>
            <person name="Jaros S."/>
            <person name="Januszkiewicz K."/>
            <person name="Wedrychowicz H."/>
        </authorList>
    </citation>
    <scope>NUCLEOTIDE SEQUENCE [LARGE SCALE GENOMIC DNA]</scope>
    <source>
        <strain evidence="3 4">DSM 18899</strain>
    </source>
</reference>
<dbReference type="PANTHER" id="PTHR46546:SF4">
    <property type="entry name" value="SHEWANELLA-LIKE PROTEIN PHOSPHATASE 1"/>
    <property type="match status" value="1"/>
</dbReference>
<protein>
    <submittedName>
        <fullName evidence="3">Calcineurin-like phosphoesterase</fullName>
    </submittedName>
</protein>
<proteinExistence type="predicted"/>
<dbReference type="Gene3D" id="3.60.21.10">
    <property type="match status" value="1"/>
</dbReference>
<accession>A0A1K2H4R2</accession>
<dbReference type="GO" id="GO:0016787">
    <property type="term" value="F:hydrolase activity"/>
    <property type="evidence" value="ECO:0007669"/>
    <property type="project" value="InterPro"/>
</dbReference>
<evidence type="ECO:0000259" key="2">
    <source>
        <dbReference type="Pfam" id="PF00149"/>
    </source>
</evidence>
<dbReference type="AlphaFoldDB" id="A0A1K2H4R2"/>
<dbReference type="STRING" id="1121279.SAMN02745887_00356"/>
<dbReference type="Pfam" id="PF00149">
    <property type="entry name" value="Metallophos"/>
    <property type="match status" value="1"/>
</dbReference>
<sequence length="362" mass="39664">MRCAALLLSLLLAPFAAADLWNDGPYVLHEAEGSQAYWVCASQLITQAMDVGETIASPCLGEQTTVRLNADNPLAPDRLPAVPHWAAISDIHGQAGIFMQLLRAQGMVDAAGNWAWGEGVLVIAGDIFDRGPTVTEALWQVYRLEQQARAAGGAVQFVLGNHETMLLRGDLRYIHPKYQAVAQLIGRSYDQLYGTDTELGRWLRSRATVFQLGDTVFLHGGLHPELAAREIDLAAINQTFRRRLGASKEALAQDEEANYLFGRHGPVWYRGYFLPERASLAQVDALLARLGARRIVVGHTTQREIVSLYGGRIIGIDAGIKDGERGELLLWQDGQLWRGLMDGQRLPLLLGSDDGSAAQAAY</sequence>
<name>A0A1K2H4R2_9NEIS</name>
<dbReference type="EMBL" id="FPKR01000001">
    <property type="protein sequence ID" value="SFZ70945.1"/>
    <property type="molecule type" value="Genomic_DNA"/>
</dbReference>
<feature type="domain" description="Calcineurin-like phosphoesterase" evidence="2">
    <location>
        <begin position="86"/>
        <end position="300"/>
    </location>
</feature>